<evidence type="ECO:0000313" key="2">
    <source>
        <dbReference type="Proteomes" id="UP000663193"/>
    </source>
</evidence>
<gene>
    <name evidence="1" type="ORF">JI435_421460</name>
</gene>
<dbReference type="EMBL" id="CP069039">
    <property type="protein sequence ID" value="QRD04578.1"/>
    <property type="molecule type" value="Genomic_DNA"/>
</dbReference>
<sequence length="53" mass="6376">MHHSHRMYLLTRIRRKPTLSPSFAHDNLSTLVRCEPCQQEGFYVEFGILYIPW</sequence>
<evidence type="ECO:0000313" key="1">
    <source>
        <dbReference type="EMBL" id="QRD04578.1"/>
    </source>
</evidence>
<dbReference type="Proteomes" id="UP000663193">
    <property type="component" value="Chromosome 17"/>
</dbReference>
<organism evidence="1 2">
    <name type="scientific">Phaeosphaeria nodorum (strain SN15 / ATCC MYA-4574 / FGSC 10173)</name>
    <name type="common">Glume blotch fungus</name>
    <name type="synonym">Parastagonospora nodorum</name>
    <dbReference type="NCBI Taxonomy" id="321614"/>
    <lineage>
        <taxon>Eukaryota</taxon>
        <taxon>Fungi</taxon>
        <taxon>Dikarya</taxon>
        <taxon>Ascomycota</taxon>
        <taxon>Pezizomycotina</taxon>
        <taxon>Dothideomycetes</taxon>
        <taxon>Pleosporomycetidae</taxon>
        <taxon>Pleosporales</taxon>
        <taxon>Pleosporineae</taxon>
        <taxon>Phaeosphaeriaceae</taxon>
        <taxon>Parastagonospora</taxon>
    </lineage>
</organism>
<dbReference type="AlphaFoldDB" id="A0A7U2I8H3"/>
<keyword evidence="2" id="KW-1185">Reference proteome</keyword>
<reference evidence="2" key="1">
    <citation type="journal article" date="2021" name="BMC Genomics">
        <title>Chromosome-level genome assembly and manually-curated proteome of model necrotroph Parastagonospora nodorum Sn15 reveals a genome-wide trove of candidate effector homologs, and redundancy of virulence-related functions within an accessory chromosome.</title>
        <authorList>
            <person name="Bertazzoni S."/>
            <person name="Jones D.A.B."/>
            <person name="Phan H.T."/>
            <person name="Tan K.-C."/>
            <person name="Hane J.K."/>
        </authorList>
    </citation>
    <scope>NUCLEOTIDE SEQUENCE [LARGE SCALE GENOMIC DNA]</scope>
    <source>
        <strain evidence="2">SN15 / ATCC MYA-4574 / FGSC 10173)</strain>
    </source>
</reference>
<name>A0A7U2I8H3_PHANO</name>
<proteinExistence type="predicted"/>
<dbReference type="VEuPathDB" id="FungiDB:JI435_421460"/>
<protein>
    <submittedName>
        <fullName evidence="1">Uncharacterized protein</fullName>
    </submittedName>
</protein>
<accession>A0A7U2I8H3</accession>